<protein>
    <submittedName>
        <fullName evidence="1">Uncharacterized protein</fullName>
    </submittedName>
</protein>
<dbReference type="Proteomes" id="UP000054823">
    <property type="component" value="Unassembled WGS sequence"/>
</dbReference>
<evidence type="ECO:0000313" key="1">
    <source>
        <dbReference type="EMBL" id="CUH50593.1"/>
    </source>
</evidence>
<gene>
    <name evidence="1" type="ORF">SHM7688_00020</name>
</gene>
<dbReference type="AlphaFoldDB" id="A0A0P1F868"/>
<reference evidence="1 2" key="1">
    <citation type="submission" date="2015-09" db="EMBL/GenBank/DDBJ databases">
        <authorList>
            <consortium name="Swine Surveillance"/>
        </authorList>
    </citation>
    <scope>NUCLEOTIDE SEQUENCE [LARGE SCALE GENOMIC DNA]</scope>
    <source>
        <strain evidence="1 2">CECT 7688</strain>
    </source>
</reference>
<accession>A0A0P1F868</accession>
<proteinExistence type="predicted"/>
<dbReference type="EMBL" id="CYPW01000001">
    <property type="protein sequence ID" value="CUH50593.1"/>
    <property type="molecule type" value="Genomic_DNA"/>
</dbReference>
<evidence type="ECO:0000313" key="2">
    <source>
        <dbReference type="Proteomes" id="UP000054823"/>
    </source>
</evidence>
<organism evidence="1 2">
    <name type="scientific">Shimia marina</name>
    <dbReference type="NCBI Taxonomy" id="321267"/>
    <lineage>
        <taxon>Bacteria</taxon>
        <taxon>Pseudomonadati</taxon>
        <taxon>Pseudomonadota</taxon>
        <taxon>Alphaproteobacteria</taxon>
        <taxon>Rhodobacterales</taxon>
        <taxon>Roseobacteraceae</taxon>
    </lineage>
</organism>
<keyword evidence="2" id="KW-1185">Reference proteome</keyword>
<sequence length="212" mass="23123">MTACRGFFISARIIYQCLEGCSPLFRLLFRTTGDVSMKFQTHIAASLLAATAASATTFESGNWAAAHVGHACYVFTQFPAKHTSGALVLTFYNQGHNASVSYNYAQWPGETEAPWGANDYPALELDGEPSWLGDEMFTHDGPGGYSIEMTDGMLSEFIGAIDATKSTIDVMIERESQKETVVFGRFSPEGFGQALQRAGEWCQFDPSNLPVS</sequence>
<name>A0A0P1F868_9RHOB</name>